<evidence type="ECO:0000313" key="3">
    <source>
        <dbReference type="Proteomes" id="UP000248012"/>
    </source>
</evidence>
<organism evidence="2 3">
    <name type="scientific">Litorivita pollutaquae</name>
    <dbReference type="NCBI Taxonomy" id="2200892"/>
    <lineage>
        <taxon>Bacteria</taxon>
        <taxon>Pseudomonadati</taxon>
        <taxon>Pseudomonadota</taxon>
        <taxon>Alphaproteobacteria</taxon>
        <taxon>Rhodobacterales</taxon>
        <taxon>Paracoccaceae</taxon>
        <taxon>Litorivita</taxon>
    </lineage>
</organism>
<feature type="transmembrane region" description="Helical" evidence="1">
    <location>
        <begin position="100"/>
        <end position="126"/>
    </location>
</feature>
<keyword evidence="1" id="KW-0812">Transmembrane</keyword>
<proteinExistence type="predicted"/>
<dbReference type="AlphaFoldDB" id="A0A2V4MYK9"/>
<feature type="transmembrane region" description="Helical" evidence="1">
    <location>
        <begin position="132"/>
        <end position="160"/>
    </location>
</feature>
<keyword evidence="1" id="KW-0472">Membrane</keyword>
<feature type="transmembrane region" description="Helical" evidence="1">
    <location>
        <begin position="214"/>
        <end position="236"/>
    </location>
</feature>
<accession>A0A2V4MYK9</accession>
<comment type="caution">
    <text evidence="2">The sequence shown here is derived from an EMBL/GenBank/DDBJ whole genome shotgun (WGS) entry which is preliminary data.</text>
</comment>
<evidence type="ECO:0000256" key="1">
    <source>
        <dbReference type="SAM" id="Phobius"/>
    </source>
</evidence>
<sequence length="242" mass="25907">MSGFKIFAKAIDLVVNNRKAAMQIVLVPCLIALGVSFLMFGSLASQVVGTYQYSPFLFVGTLIIFVIWLWIAVAWHRFILLSEYPTGWVPAIKLDRIGSYFGHGLLLGLAMLVVIIPAMLVIFTAASGDGGALGVAVFLVLYALATVLFYRLSPILPAAAIGKRLSLKQAWAATKGHVGTFVGLFIALSIFGAVIGLILTLLGSVPLIGPLVQILFQVFSILLGVSVLSTIYGHFIDGRPLD</sequence>
<feature type="transmembrane region" description="Helical" evidence="1">
    <location>
        <begin position="181"/>
        <end position="202"/>
    </location>
</feature>
<evidence type="ECO:0008006" key="4">
    <source>
        <dbReference type="Google" id="ProtNLM"/>
    </source>
</evidence>
<dbReference type="OrthoDB" id="7704812at2"/>
<name>A0A2V4MYK9_9RHOB</name>
<feature type="transmembrane region" description="Helical" evidence="1">
    <location>
        <begin position="56"/>
        <end position="79"/>
    </location>
</feature>
<keyword evidence="1" id="KW-1133">Transmembrane helix</keyword>
<feature type="transmembrane region" description="Helical" evidence="1">
    <location>
        <begin position="21"/>
        <end position="44"/>
    </location>
</feature>
<dbReference type="RefSeq" id="WP_110795912.1">
    <property type="nucleotide sequence ID" value="NZ_KZ826484.1"/>
</dbReference>
<gene>
    <name evidence="2" type="ORF">DI396_09165</name>
</gene>
<dbReference type="EMBL" id="QFVT01000005">
    <property type="protein sequence ID" value="PYC47604.1"/>
    <property type="molecule type" value="Genomic_DNA"/>
</dbReference>
<evidence type="ECO:0000313" key="2">
    <source>
        <dbReference type="EMBL" id="PYC47604.1"/>
    </source>
</evidence>
<reference evidence="2 3" key="1">
    <citation type="submission" date="2018-05" db="EMBL/GenBank/DDBJ databases">
        <title>Oceanovita maritima gen. nov., sp. nov., a marine bacterium in the family Rhodobacteraceae isolated from surface seawater of Lundu port Xiamen, China.</title>
        <authorList>
            <person name="Hetharua B.H."/>
            <person name="Min D."/>
            <person name="Liao H."/>
            <person name="Tian Y."/>
        </authorList>
    </citation>
    <scope>NUCLEOTIDE SEQUENCE [LARGE SCALE GENOMIC DNA]</scope>
    <source>
        <strain evidence="2 3">FSX-11</strain>
    </source>
</reference>
<keyword evidence="3" id="KW-1185">Reference proteome</keyword>
<dbReference type="Proteomes" id="UP000248012">
    <property type="component" value="Unassembled WGS sequence"/>
</dbReference>
<protein>
    <recommendedName>
        <fullName evidence="4">Glycerophosphoryl diester phosphodiesterase membrane domain-containing protein</fullName>
    </recommendedName>
</protein>